<protein>
    <submittedName>
        <fullName evidence="2">Twitching motility protein PilT</fullName>
    </submittedName>
</protein>
<sequence length="141" mass="16458">MGPSKTLKVLVDTNILLYIDHKIDPFWIVIDSLDYKPLFLIHESVFNELKILEKRYCNSISFQSKIRLAKAYLDKYKDMWILVPIKDDIGSTDDILLNIAEKERLILFTNDKELKMRAINKGIGIIFLTRKGKIIKSNFPI</sequence>
<keyword evidence="3" id="KW-1185">Reference proteome</keyword>
<feature type="domain" description="VapC9 PIN-like" evidence="1">
    <location>
        <begin position="9"/>
        <end position="130"/>
    </location>
</feature>
<dbReference type="KEGG" id="aman:B6F84_07000"/>
<dbReference type="EMBL" id="CP020477">
    <property type="protein sequence ID" value="ARM75808.1"/>
    <property type="molecule type" value="Genomic_DNA"/>
</dbReference>
<dbReference type="GeneID" id="41590653"/>
<name>A0A1W6JZX1_9CREN</name>
<dbReference type="RefSeq" id="WP_148691588.1">
    <property type="nucleotide sequence ID" value="NZ_CP020477.1"/>
</dbReference>
<reference evidence="2 3" key="1">
    <citation type="submission" date="2017-03" db="EMBL/GenBank/DDBJ databases">
        <title>Sulfur activation and transportation mechanism of thermophilic Archaea Acidianus manzaensis YN-25.</title>
        <authorList>
            <person name="Ma Y."/>
            <person name="Yang Y."/>
            <person name="Xia J."/>
        </authorList>
    </citation>
    <scope>NUCLEOTIDE SEQUENCE [LARGE SCALE GENOMIC DNA]</scope>
    <source>
        <strain evidence="2 3">YN-25</strain>
    </source>
</reference>
<dbReference type="InterPro" id="IPR029060">
    <property type="entry name" value="PIN-like_dom_sf"/>
</dbReference>
<proteinExistence type="predicted"/>
<evidence type="ECO:0000313" key="3">
    <source>
        <dbReference type="Proteomes" id="UP000193404"/>
    </source>
</evidence>
<dbReference type="AlphaFoldDB" id="A0A1W6JZX1"/>
<dbReference type="CDD" id="cd09879">
    <property type="entry name" value="PIN_VapC_AF0591-like"/>
    <property type="match status" value="1"/>
</dbReference>
<dbReference type="SUPFAM" id="SSF88723">
    <property type="entry name" value="PIN domain-like"/>
    <property type="match status" value="1"/>
</dbReference>
<dbReference type="Proteomes" id="UP000193404">
    <property type="component" value="Chromosome"/>
</dbReference>
<organism evidence="2 3">
    <name type="scientific">Acidianus manzaensis</name>
    <dbReference type="NCBI Taxonomy" id="282676"/>
    <lineage>
        <taxon>Archaea</taxon>
        <taxon>Thermoproteota</taxon>
        <taxon>Thermoprotei</taxon>
        <taxon>Sulfolobales</taxon>
        <taxon>Sulfolobaceae</taxon>
        <taxon>Acidianus</taxon>
    </lineage>
</organism>
<dbReference type="InterPro" id="IPR041120">
    <property type="entry name" value="PIN_9"/>
</dbReference>
<dbReference type="Pfam" id="PF18477">
    <property type="entry name" value="PIN_9"/>
    <property type="match status" value="1"/>
</dbReference>
<dbReference type="STRING" id="282676.B6F84_07000"/>
<accession>A0A1W6JZX1</accession>
<gene>
    <name evidence="2" type="ORF">B6F84_07000</name>
</gene>
<dbReference type="Gene3D" id="3.40.50.1010">
    <property type="entry name" value="5'-nuclease"/>
    <property type="match status" value="1"/>
</dbReference>
<dbReference type="OrthoDB" id="35744at2157"/>
<evidence type="ECO:0000259" key="1">
    <source>
        <dbReference type="Pfam" id="PF18477"/>
    </source>
</evidence>
<evidence type="ECO:0000313" key="2">
    <source>
        <dbReference type="EMBL" id="ARM75808.1"/>
    </source>
</evidence>